<keyword evidence="3" id="KW-1185">Reference proteome</keyword>
<evidence type="ECO:0000313" key="2">
    <source>
        <dbReference type="EMBL" id="WNH04127.1"/>
    </source>
</evidence>
<sequence>MRMDKYTSPSAYGWGAFTAMLGALSLNNWAVIIGIICTVGTFAVNWYYKHREFSKHEKEGNRLSAYRDKTTEKIIPI</sequence>
<dbReference type="GeneID" id="88855654"/>
<dbReference type="Pfam" id="PF16080">
    <property type="entry name" value="Phage_holin_2_3"/>
    <property type="match status" value="1"/>
</dbReference>
<organism evidence="2 3">
    <name type="scientific">Xenorhabdus griffiniae</name>
    <dbReference type="NCBI Taxonomy" id="351672"/>
    <lineage>
        <taxon>Bacteria</taxon>
        <taxon>Pseudomonadati</taxon>
        <taxon>Pseudomonadota</taxon>
        <taxon>Gammaproteobacteria</taxon>
        <taxon>Enterobacterales</taxon>
        <taxon>Morganellaceae</taxon>
        <taxon>Xenorhabdus</taxon>
    </lineage>
</organism>
<evidence type="ECO:0000313" key="3">
    <source>
        <dbReference type="Proteomes" id="UP001300348"/>
    </source>
</evidence>
<keyword evidence="1" id="KW-0472">Membrane</keyword>
<gene>
    <name evidence="2" type="ORF">QL112_008815</name>
</gene>
<name>A0ABY9XN99_9GAMM</name>
<accession>A0ABY9XN99</accession>
<dbReference type="RefSeq" id="WP_189760627.1">
    <property type="nucleotide sequence ID" value="NZ_CAWPOC010000264.1"/>
</dbReference>
<proteinExistence type="predicted"/>
<protein>
    <submittedName>
        <fullName evidence="2">Phage holin family protein</fullName>
    </submittedName>
</protein>
<feature type="transmembrane region" description="Helical" evidence="1">
    <location>
        <begin position="29"/>
        <end position="48"/>
    </location>
</feature>
<dbReference type="InterPro" id="IPR032118">
    <property type="entry name" value="Phage_holin_HP1"/>
</dbReference>
<dbReference type="Proteomes" id="UP001300348">
    <property type="component" value="Chromosome"/>
</dbReference>
<keyword evidence="1" id="KW-1133">Transmembrane helix</keyword>
<reference evidence="2 3" key="1">
    <citation type="journal article" date="2023" name="Access Microbiol">
        <title>The genome of a steinernematid-associated Pseudomonas piscis bacterium encodes the biosynthesis of insect toxins.</title>
        <authorList>
            <person name="Awori R.M."/>
            <person name="Hendre P."/>
            <person name="Amugune N.O."/>
        </authorList>
    </citation>
    <scope>NUCLEOTIDE SEQUENCE [LARGE SCALE GENOMIC DNA]</scope>
    <source>
        <strain evidence="2 3">97</strain>
    </source>
</reference>
<dbReference type="EMBL" id="CP133647">
    <property type="protein sequence ID" value="WNH04127.1"/>
    <property type="molecule type" value="Genomic_DNA"/>
</dbReference>
<evidence type="ECO:0000256" key="1">
    <source>
        <dbReference type="SAM" id="Phobius"/>
    </source>
</evidence>
<keyword evidence="1" id="KW-0812">Transmembrane</keyword>